<evidence type="ECO:0000313" key="2">
    <source>
        <dbReference type="Proteomes" id="UP000298616"/>
    </source>
</evidence>
<proteinExistence type="predicted"/>
<reference evidence="1 2" key="1">
    <citation type="submission" date="2018-04" db="EMBL/GenBank/DDBJ databases">
        <title>Complete genome uncultured novel isolate.</title>
        <authorList>
            <person name="Merlino G."/>
        </authorList>
    </citation>
    <scope>NUCLEOTIDE SEQUENCE [LARGE SCALE GENOMIC DNA]</scope>
    <source>
        <strain evidence="2">R1DC9</strain>
    </source>
</reference>
<sequence length="148" mass="16822">MKKVSYISLLIILLSITVSSCKQKEVEGIKISETLYIHQDYRTNWELRHLIRQTLNKDSKALAGLANFNCGDGEACYELGFVITQITYKMGEADFINLLGQLDQKELSVLEGFIRVGLEYGDNDGNGKMDKKRIHEEFPGIYNLLSIK</sequence>
<dbReference type="OrthoDB" id="1448844at2"/>
<dbReference type="AlphaFoldDB" id="A0A4D7JVC8"/>
<organism evidence="1 2">
    <name type="scientific">Mangrovivirga cuniculi</name>
    <dbReference type="NCBI Taxonomy" id="2715131"/>
    <lineage>
        <taxon>Bacteria</taxon>
        <taxon>Pseudomonadati</taxon>
        <taxon>Bacteroidota</taxon>
        <taxon>Cytophagia</taxon>
        <taxon>Cytophagales</taxon>
        <taxon>Mangrovivirgaceae</taxon>
        <taxon>Mangrovivirga</taxon>
    </lineage>
</organism>
<dbReference type="EMBL" id="CP028923">
    <property type="protein sequence ID" value="QCK16136.1"/>
    <property type="molecule type" value="Genomic_DNA"/>
</dbReference>
<keyword evidence="2" id="KW-1185">Reference proteome</keyword>
<evidence type="ECO:0000313" key="1">
    <source>
        <dbReference type="EMBL" id="QCK16136.1"/>
    </source>
</evidence>
<dbReference type="PROSITE" id="PS51257">
    <property type="entry name" value="PROKAR_LIPOPROTEIN"/>
    <property type="match status" value="1"/>
</dbReference>
<protein>
    <submittedName>
        <fullName evidence="1">Uncharacterized protein</fullName>
    </submittedName>
</protein>
<dbReference type="Proteomes" id="UP000298616">
    <property type="component" value="Chromosome"/>
</dbReference>
<dbReference type="KEGG" id="fpf:DCC35_16005"/>
<name>A0A4D7JVC8_9BACT</name>
<dbReference type="RefSeq" id="WP_137091731.1">
    <property type="nucleotide sequence ID" value="NZ_CP028923.1"/>
</dbReference>
<accession>A0A4D7JVC8</accession>
<gene>
    <name evidence="1" type="ORF">DCC35_16005</name>
</gene>